<dbReference type="Pfam" id="PF00646">
    <property type="entry name" value="F-box"/>
    <property type="match status" value="1"/>
</dbReference>
<dbReference type="PANTHER" id="PTHR35546">
    <property type="entry name" value="F-BOX PROTEIN INTERACTION DOMAIN PROTEIN-RELATED"/>
    <property type="match status" value="1"/>
</dbReference>
<dbReference type="PANTHER" id="PTHR35546:SF25">
    <property type="entry name" value="F-BOX DOMAIN-CONTAINING PROTEIN"/>
    <property type="match status" value="1"/>
</dbReference>
<reference evidence="4" key="1">
    <citation type="submission" date="2025-08" db="UniProtKB">
        <authorList>
            <consortium name="RefSeq"/>
        </authorList>
    </citation>
    <scope>IDENTIFICATION</scope>
    <source>
        <tissue evidence="4">Leaves</tissue>
    </source>
</reference>
<evidence type="ECO:0000259" key="1">
    <source>
        <dbReference type="Pfam" id="PF00646"/>
    </source>
</evidence>
<dbReference type="CDD" id="cd22157">
    <property type="entry name" value="F-box_AtFBW1-like"/>
    <property type="match status" value="1"/>
</dbReference>
<dbReference type="InterPro" id="IPR001810">
    <property type="entry name" value="F-box_dom"/>
</dbReference>
<sequence length="478" mass="55844">MEGKKVEVYHHCAHIERKDKIIETLRRRMETEADDKENDVTRPIDCEDILGEIFLRLPRKSFTQFKAVSKQWLEIISSDSFIRDYDTKNLPSLYSFHVKVQRTAHPIKLPSLSDDGRASSVVVGFHSFPRRYNSIIDSSNGLILYHSTDSDPCKPKAEKLKSFFFLRNPVTDQYFPIPVQPHGVLWPPSIRVGPTGEALAMGFAFDHSSNPPHLIVMEILRMRRNILRVISYSSYTRRWDFKDHELALPNQLDPEKESEYFRLYGPSTFLNGKLHWVSFWSIILAYDVKGASFSVIEGPVNGYIFNERKTPGGVYLGKSRERLIFIQFSFAGVFDRIVSLWTLENHHSCRWIPGYQIRMNNMPAHLTNKFWPLMATDRMDNKILYLSMEKKLYSYHVDKELFHCHTPDASEERHFYFLEMLHLLELPRCPPPILYNLYELPKFPPFIPPQHYFSALFGDGPFMGWHDFNDMLQSAAIP</sequence>
<dbReference type="KEGG" id="jre:108993119"/>
<proteinExistence type="predicted"/>
<dbReference type="AlphaFoldDB" id="A0A2I4EVK5"/>
<dbReference type="InterPro" id="IPR055290">
    <property type="entry name" value="At3g26010-like"/>
</dbReference>
<dbReference type="Pfam" id="PF24750">
    <property type="entry name" value="b-prop_At3g26010-like"/>
    <property type="match status" value="1"/>
</dbReference>
<name>A0A2I4EVK5_JUGRE</name>
<dbReference type="InterPro" id="IPR036047">
    <property type="entry name" value="F-box-like_dom_sf"/>
</dbReference>
<dbReference type="RefSeq" id="XP_018823429.1">
    <property type="nucleotide sequence ID" value="XM_018967884.2"/>
</dbReference>
<evidence type="ECO:0000313" key="4">
    <source>
        <dbReference type="RefSeq" id="XP_018823429.1"/>
    </source>
</evidence>
<dbReference type="InterPro" id="IPR056592">
    <property type="entry name" value="Beta-prop_At3g26010-like"/>
</dbReference>
<keyword evidence="3" id="KW-1185">Reference proteome</keyword>
<dbReference type="GeneID" id="108993119"/>
<feature type="domain" description="F-box protein At3g26010-like beta-propeller" evidence="2">
    <location>
        <begin position="122"/>
        <end position="412"/>
    </location>
</feature>
<dbReference type="SUPFAM" id="SSF81383">
    <property type="entry name" value="F-box domain"/>
    <property type="match status" value="1"/>
</dbReference>
<evidence type="ECO:0000313" key="3">
    <source>
        <dbReference type="Proteomes" id="UP000235220"/>
    </source>
</evidence>
<organism evidence="3 4">
    <name type="scientific">Juglans regia</name>
    <name type="common">English walnut</name>
    <dbReference type="NCBI Taxonomy" id="51240"/>
    <lineage>
        <taxon>Eukaryota</taxon>
        <taxon>Viridiplantae</taxon>
        <taxon>Streptophyta</taxon>
        <taxon>Embryophyta</taxon>
        <taxon>Tracheophyta</taxon>
        <taxon>Spermatophyta</taxon>
        <taxon>Magnoliopsida</taxon>
        <taxon>eudicotyledons</taxon>
        <taxon>Gunneridae</taxon>
        <taxon>Pentapetalae</taxon>
        <taxon>rosids</taxon>
        <taxon>fabids</taxon>
        <taxon>Fagales</taxon>
        <taxon>Juglandaceae</taxon>
        <taxon>Juglans</taxon>
    </lineage>
</organism>
<protein>
    <submittedName>
        <fullName evidence="4">Uncharacterized protein LOC108993119</fullName>
    </submittedName>
</protein>
<dbReference type="Gramene" id="Jr15_12210_p1">
    <property type="protein sequence ID" value="cds.Jr15_12210_p1"/>
    <property type="gene ID" value="Jr15_12210"/>
</dbReference>
<dbReference type="Proteomes" id="UP000235220">
    <property type="component" value="Chromosome 15"/>
</dbReference>
<gene>
    <name evidence="4" type="primary">LOC108993119</name>
</gene>
<feature type="domain" description="F-box" evidence="1">
    <location>
        <begin position="47"/>
        <end position="82"/>
    </location>
</feature>
<accession>A0A2I4EVK5</accession>
<dbReference type="FunCoup" id="A0A2I4EVK5">
    <property type="interactions" value="224"/>
</dbReference>
<dbReference type="OrthoDB" id="1549426at2759"/>
<evidence type="ECO:0000259" key="2">
    <source>
        <dbReference type="Pfam" id="PF24750"/>
    </source>
</evidence>